<dbReference type="Proteomes" id="UP001208651">
    <property type="component" value="Unassembled WGS sequence"/>
</dbReference>
<evidence type="ECO:0000313" key="2">
    <source>
        <dbReference type="Proteomes" id="UP001208651"/>
    </source>
</evidence>
<proteinExistence type="predicted"/>
<gene>
    <name evidence="1" type="ORF">LZT28_17185</name>
</gene>
<comment type="caution">
    <text evidence="1">The sequence shown here is derived from an EMBL/GenBank/DDBJ whole genome shotgun (WGS) entry which is preliminary data.</text>
</comment>
<dbReference type="RefSeq" id="WP_101617241.1">
    <property type="nucleotide sequence ID" value="NZ_JAJVCY010000039.1"/>
</dbReference>
<organism evidence="1 2">
    <name type="scientific">Aeromonas media</name>
    <dbReference type="NCBI Taxonomy" id="651"/>
    <lineage>
        <taxon>Bacteria</taxon>
        <taxon>Pseudomonadati</taxon>
        <taxon>Pseudomonadota</taxon>
        <taxon>Gammaproteobacteria</taxon>
        <taxon>Aeromonadales</taxon>
        <taxon>Aeromonadaceae</taxon>
        <taxon>Aeromonas</taxon>
    </lineage>
</organism>
<dbReference type="AlphaFoldDB" id="A0AAW5RSA4"/>
<sequence>MFSLLTKAYTLVDSQLTDPPAVAQRAENKSRSSMTDEEWLNDWLNNDDFSNFFDEKVRHERTSMDDDFDAAMMHRDNMFDNAMSPLYDNHEEPIQSYCNDDWADISAGSSFDSFNSFDGSLDMGSGSIGGGLDSDW</sequence>
<name>A0AAW5RSA4_AERME</name>
<evidence type="ECO:0000313" key="1">
    <source>
        <dbReference type="EMBL" id="MCV3289963.1"/>
    </source>
</evidence>
<protein>
    <submittedName>
        <fullName evidence="1">Uncharacterized protein</fullName>
    </submittedName>
</protein>
<dbReference type="EMBL" id="JAJVCY010000039">
    <property type="protein sequence ID" value="MCV3289963.1"/>
    <property type="molecule type" value="Genomic_DNA"/>
</dbReference>
<reference evidence="1" key="1">
    <citation type="submission" date="2022-01" db="EMBL/GenBank/DDBJ databases">
        <title>Comparison of Fish pathogen Aeromonas spp.</title>
        <authorList>
            <person name="Dubey S."/>
            <person name="Sorum H."/>
            <person name="Munangandu H.M."/>
        </authorList>
    </citation>
    <scope>NUCLEOTIDE SEQUENCE</scope>
    <source>
        <strain evidence="1">SD/21-15</strain>
    </source>
</reference>
<accession>A0AAW5RSA4</accession>